<gene>
    <name evidence="1" type="ORF">BECKH772B_GA0070898_106692</name>
</gene>
<accession>A0A450VNK2</accession>
<proteinExistence type="predicted"/>
<name>A0A450VNK2_9GAMM</name>
<dbReference type="AlphaFoldDB" id="A0A450VNK2"/>
<sequence>MDSAIAFELFRTIFSIAVSIAIAGKPVVDCFVEDFPGQGLQNNSHRIARRLLLGGLRGCLETL</sequence>
<evidence type="ECO:0000313" key="1">
    <source>
        <dbReference type="EMBL" id="VFK06321.1"/>
    </source>
</evidence>
<reference evidence="1" key="1">
    <citation type="submission" date="2019-02" db="EMBL/GenBank/DDBJ databases">
        <authorList>
            <person name="Gruber-Vodicka R. H."/>
            <person name="Seah K. B. B."/>
        </authorList>
    </citation>
    <scope>NUCLEOTIDE SEQUENCE</scope>
    <source>
        <strain evidence="1">BECK_SA2B20</strain>
    </source>
</reference>
<dbReference type="EMBL" id="CAADFI010000669">
    <property type="protein sequence ID" value="VFK06321.1"/>
    <property type="molecule type" value="Genomic_DNA"/>
</dbReference>
<protein>
    <submittedName>
        <fullName evidence="1">Uncharacterized protein</fullName>
    </submittedName>
</protein>
<organism evidence="1">
    <name type="scientific">Candidatus Kentrum eta</name>
    <dbReference type="NCBI Taxonomy" id="2126337"/>
    <lineage>
        <taxon>Bacteria</taxon>
        <taxon>Pseudomonadati</taxon>
        <taxon>Pseudomonadota</taxon>
        <taxon>Gammaproteobacteria</taxon>
        <taxon>Candidatus Kentrum</taxon>
    </lineage>
</organism>